<feature type="region of interest" description="Disordered" evidence="7">
    <location>
        <begin position="135"/>
        <end position="165"/>
    </location>
</feature>
<dbReference type="EMBL" id="VRMN01000001">
    <property type="protein sequence ID" value="KAA8498971.1"/>
    <property type="molecule type" value="Genomic_DNA"/>
</dbReference>
<accession>A0A5J4Z519</accession>
<keyword evidence="10" id="KW-1185">Reference proteome</keyword>
<gene>
    <name evidence="9" type="ORF">FVE85_6556</name>
</gene>
<proteinExistence type="inferred from homology"/>
<name>A0A5J4Z519_PORPP</name>
<evidence type="ECO:0000256" key="4">
    <source>
        <dbReference type="ARBA" id="ARBA00022990"/>
    </source>
</evidence>
<comment type="caution">
    <text evidence="9">The sequence shown here is derived from an EMBL/GenBank/DDBJ whole genome shotgun (WGS) entry which is preliminary data.</text>
</comment>
<dbReference type="PROSITE" id="PS51329">
    <property type="entry name" value="C_CAP_COFACTOR_C"/>
    <property type="match status" value="1"/>
</dbReference>
<reference evidence="10" key="1">
    <citation type="journal article" date="2019" name="Nat. Commun.">
        <title>Expansion of phycobilisome linker gene families in mesophilic red algae.</title>
        <authorList>
            <person name="Lee J."/>
            <person name="Kim D."/>
            <person name="Bhattacharya D."/>
            <person name="Yoon H.S."/>
        </authorList>
    </citation>
    <scope>NUCLEOTIDE SEQUENCE [LARGE SCALE GENOMIC DNA]</scope>
    <source>
        <strain evidence="10">CCMP 1328</strain>
    </source>
</reference>
<dbReference type="Pfam" id="PF07986">
    <property type="entry name" value="TBCC"/>
    <property type="match status" value="1"/>
</dbReference>
<feature type="domain" description="C-CAP/cofactor C-like" evidence="8">
    <location>
        <begin position="177"/>
        <end position="314"/>
    </location>
</feature>
<dbReference type="GO" id="GO:0015631">
    <property type="term" value="F:tubulin binding"/>
    <property type="evidence" value="ECO:0007669"/>
    <property type="project" value="InterPro"/>
</dbReference>
<dbReference type="GO" id="GO:0005737">
    <property type="term" value="C:cytoplasm"/>
    <property type="evidence" value="ECO:0007669"/>
    <property type="project" value="UniProtKB-SubCell"/>
</dbReference>
<evidence type="ECO:0000256" key="6">
    <source>
        <dbReference type="SAM" id="Coils"/>
    </source>
</evidence>
<protein>
    <submittedName>
        <fullName evidence="9">Tubulin-specific chaperone C</fullName>
    </submittedName>
</protein>
<dbReference type="InterPro" id="IPR017901">
    <property type="entry name" value="C-CAP_CF_C-like"/>
</dbReference>
<dbReference type="PANTHER" id="PTHR15139:SF0">
    <property type="entry name" value="TUBULIN-SPECIFIC CHAPERONE C"/>
    <property type="match status" value="1"/>
</dbReference>
<comment type="subcellular location">
    <subcellularLocation>
        <location evidence="1">Cytoplasm</location>
    </subcellularLocation>
</comment>
<keyword evidence="6" id="KW-0175">Coiled coil</keyword>
<evidence type="ECO:0000256" key="7">
    <source>
        <dbReference type="SAM" id="MobiDB-lite"/>
    </source>
</evidence>
<comment type="similarity">
    <text evidence="2">Belongs to the TBCC family.</text>
</comment>
<feature type="region of interest" description="Disordered" evidence="7">
    <location>
        <begin position="1"/>
        <end position="20"/>
    </location>
</feature>
<evidence type="ECO:0000313" key="9">
    <source>
        <dbReference type="EMBL" id="KAA8498971.1"/>
    </source>
</evidence>
<keyword evidence="3" id="KW-0963">Cytoplasm</keyword>
<dbReference type="AlphaFoldDB" id="A0A5J4Z519"/>
<dbReference type="InterPro" id="IPR038397">
    <property type="entry name" value="TBCC_N_sf"/>
</dbReference>
<evidence type="ECO:0000259" key="8">
    <source>
        <dbReference type="PROSITE" id="PS51329"/>
    </source>
</evidence>
<evidence type="ECO:0000256" key="3">
    <source>
        <dbReference type="ARBA" id="ARBA00022490"/>
    </source>
</evidence>
<dbReference type="GO" id="GO:0007023">
    <property type="term" value="P:post-chaperonin tubulin folding pathway"/>
    <property type="evidence" value="ECO:0007669"/>
    <property type="project" value="InterPro"/>
</dbReference>
<feature type="coiled-coil region" evidence="6">
    <location>
        <begin position="35"/>
        <end position="83"/>
    </location>
</feature>
<comment type="subunit">
    <text evidence="5">Supercomplex made of cofactors A to E. Cofactors A and D function by capturing and stabilizing tubulin in a quasi-native conformation. Cofactor E binds to the cofactor D-tubulin complex; interaction with cofactor C then causes the release of tubulin polypeptides that are committed to the native state.</text>
</comment>
<evidence type="ECO:0000256" key="5">
    <source>
        <dbReference type="ARBA" id="ARBA00026055"/>
    </source>
</evidence>
<dbReference type="GO" id="GO:0007021">
    <property type="term" value="P:tubulin complex assembly"/>
    <property type="evidence" value="ECO:0007669"/>
    <property type="project" value="TreeGrafter"/>
</dbReference>
<dbReference type="Pfam" id="PF16752">
    <property type="entry name" value="TBCC_N"/>
    <property type="match status" value="1"/>
</dbReference>
<dbReference type="InterPro" id="IPR012945">
    <property type="entry name" value="Tubulin-bd_cofactor_C_dom"/>
</dbReference>
<dbReference type="InterPro" id="IPR027684">
    <property type="entry name" value="TBCC"/>
</dbReference>
<evidence type="ECO:0000256" key="2">
    <source>
        <dbReference type="ARBA" id="ARBA00008848"/>
    </source>
</evidence>
<dbReference type="Gene3D" id="2.160.20.70">
    <property type="match status" value="1"/>
</dbReference>
<keyword evidence="4" id="KW-0007">Acetylation</keyword>
<organism evidence="9 10">
    <name type="scientific">Porphyridium purpureum</name>
    <name type="common">Red alga</name>
    <name type="synonym">Porphyridium cruentum</name>
    <dbReference type="NCBI Taxonomy" id="35688"/>
    <lineage>
        <taxon>Eukaryota</taxon>
        <taxon>Rhodophyta</taxon>
        <taxon>Bangiophyceae</taxon>
        <taxon>Porphyridiales</taxon>
        <taxon>Porphyridiaceae</taxon>
        <taxon>Porphyridium</taxon>
    </lineage>
</organism>
<evidence type="ECO:0000256" key="1">
    <source>
        <dbReference type="ARBA" id="ARBA00004496"/>
    </source>
</evidence>
<dbReference type="OrthoDB" id="194775at2759"/>
<dbReference type="Proteomes" id="UP000324585">
    <property type="component" value="Unassembled WGS sequence"/>
</dbReference>
<feature type="compositionally biased region" description="Basic and acidic residues" evidence="7">
    <location>
        <begin position="135"/>
        <end position="154"/>
    </location>
</feature>
<dbReference type="InterPro" id="IPR016098">
    <property type="entry name" value="CAP/MinC_C"/>
</dbReference>
<dbReference type="PANTHER" id="PTHR15139">
    <property type="entry name" value="TUBULIN FOLDING COFACTOR C"/>
    <property type="match status" value="1"/>
</dbReference>
<dbReference type="Gene3D" id="1.20.58.1250">
    <property type="entry name" value="Tubulin Binding Cofactor C, N-terminal domain"/>
    <property type="match status" value="1"/>
</dbReference>
<dbReference type="InterPro" id="IPR031925">
    <property type="entry name" value="TBCC_N"/>
</dbReference>
<evidence type="ECO:0000313" key="10">
    <source>
        <dbReference type="Proteomes" id="UP000324585"/>
    </source>
</evidence>
<sequence>MAEDARGLRRDEQDGYKAERIDERLAQAGRTGDAVEHVMQKCSHVEQRLDAIERKRVEKSCGAAELGEELDECVIEIDTLREHVNASTARLVPYDQRRCEKAMQQLEARYEAVRAGLFPRAKFHFKRKNQFLERLRRQQDDPEQRPENVEEDAKTLGAGDVDQSGALEDRHVQENGGSVSTTSADFCVYEGETGATLYHTKPNCTITLQHLERCTVYICTSVSALKVSNLTECKVFCGPVSGSAHISYIAGGEFHFMAHQIRIHTSRACHFFASSPNAPILEECTKLVMSRAVLHYSGSAQDCIAAKLGADLPWKDPIDFSWLADSEKSPHWDFRETGSAQCWVYLSEEQDTPSVSIHARVEWKE</sequence>